<accession>A0A6J3C3U9</accession>
<evidence type="ECO:0000256" key="1">
    <source>
        <dbReference type="ARBA" id="ARBA00022460"/>
    </source>
</evidence>
<dbReference type="InParanoid" id="A0A6J3C3U9"/>
<dbReference type="GO" id="GO:0031012">
    <property type="term" value="C:extracellular matrix"/>
    <property type="evidence" value="ECO:0007669"/>
    <property type="project" value="TreeGrafter"/>
</dbReference>
<gene>
    <name evidence="6" type="primary">LOC116413047</name>
</gene>
<dbReference type="GeneID" id="116413047"/>
<dbReference type="PRINTS" id="PR00947">
    <property type="entry name" value="CUTICLE"/>
</dbReference>
<feature type="signal peptide" evidence="4">
    <location>
        <begin position="1"/>
        <end position="18"/>
    </location>
</feature>
<dbReference type="PROSITE" id="PS51155">
    <property type="entry name" value="CHIT_BIND_RR_2"/>
    <property type="match status" value="1"/>
</dbReference>
<feature type="chain" id="PRO_5045192172" evidence="4">
    <location>
        <begin position="19"/>
        <end position="273"/>
    </location>
</feature>
<dbReference type="Pfam" id="PF00379">
    <property type="entry name" value="Chitin_bind_4"/>
    <property type="match status" value="1"/>
</dbReference>
<dbReference type="InterPro" id="IPR051217">
    <property type="entry name" value="Insect_Cuticle_Struc_Prot"/>
</dbReference>
<keyword evidence="2 4" id="KW-0732">Signal</keyword>
<evidence type="ECO:0000313" key="6">
    <source>
        <dbReference type="RefSeq" id="XP_031765629.2"/>
    </source>
</evidence>
<evidence type="ECO:0000313" key="5">
    <source>
        <dbReference type="Proteomes" id="UP001652740"/>
    </source>
</evidence>
<evidence type="ECO:0000256" key="4">
    <source>
        <dbReference type="SAM" id="SignalP"/>
    </source>
</evidence>
<dbReference type="InterPro" id="IPR000618">
    <property type="entry name" value="Insect_cuticle"/>
</dbReference>
<dbReference type="KEGG" id="gmw:116413047"/>
<dbReference type="GO" id="GO:0005615">
    <property type="term" value="C:extracellular space"/>
    <property type="evidence" value="ECO:0007669"/>
    <property type="project" value="TreeGrafter"/>
</dbReference>
<protein>
    <submittedName>
        <fullName evidence="6">Cuticle protein-like</fullName>
    </submittedName>
</protein>
<proteinExistence type="predicted"/>
<evidence type="ECO:0000256" key="2">
    <source>
        <dbReference type="ARBA" id="ARBA00022729"/>
    </source>
</evidence>
<dbReference type="RefSeq" id="XP_031765629.2">
    <property type="nucleotide sequence ID" value="XM_031909769.2"/>
</dbReference>
<name>A0A6J3C3U9_GALME</name>
<reference evidence="6" key="1">
    <citation type="submission" date="2025-08" db="UniProtKB">
        <authorList>
            <consortium name="RefSeq"/>
        </authorList>
    </citation>
    <scope>IDENTIFICATION</scope>
    <source>
        <tissue evidence="6">Whole larvae</tissue>
    </source>
</reference>
<keyword evidence="5" id="KW-1185">Reference proteome</keyword>
<dbReference type="PANTHER" id="PTHR12236">
    <property type="entry name" value="STRUCTURAL CONTITUENT OF CUTICLE"/>
    <property type="match status" value="1"/>
</dbReference>
<dbReference type="InterPro" id="IPR031311">
    <property type="entry name" value="CHIT_BIND_RR_consensus"/>
</dbReference>
<dbReference type="AlphaFoldDB" id="A0A6J3C3U9"/>
<dbReference type="PANTHER" id="PTHR12236:SF95">
    <property type="entry name" value="CUTICULAR PROTEIN 76BD, ISOFORM C-RELATED"/>
    <property type="match status" value="1"/>
</dbReference>
<dbReference type="PROSITE" id="PS00233">
    <property type="entry name" value="CHIT_BIND_RR_1"/>
    <property type="match status" value="1"/>
</dbReference>
<organism evidence="5 6">
    <name type="scientific">Galleria mellonella</name>
    <name type="common">Greater wax moth</name>
    <dbReference type="NCBI Taxonomy" id="7137"/>
    <lineage>
        <taxon>Eukaryota</taxon>
        <taxon>Metazoa</taxon>
        <taxon>Ecdysozoa</taxon>
        <taxon>Arthropoda</taxon>
        <taxon>Hexapoda</taxon>
        <taxon>Insecta</taxon>
        <taxon>Pterygota</taxon>
        <taxon>Neoptera</taxon>
        <taxon>Endopterygota</taxon>
        <taxon>Lepidoptera</taxon>
        <taxon>Glossata</taxon>
        <taxon>Ditrysia</taxon>
        <taxon>Pyraloidea</taxon>
        <taxon>Pyralidae</taxon>
        <taxon>Galleriinae</taxon>
        <taxon>Galleria</taxon>
    </lineage>
</organism>
<sequence length="273" mass="28378">MKLFAIACLLVLTGSTKADGSLGGLVYAPGHASVDYYAYPRYAFEYAVKDPHTGDNKAQWEKRDGDVVKGAYSLVEPDGSLRVVEYWADDKSGFNAVVKRLGPNLHPVAPVTPIYKAPIPVLRSEPVVAPIAIGSVAKYGGLASAPLITGPLGGVATSSAILHKPSVPILSGPVLPTPIVPNVPIVPTPILPSPIIKSAPIVPAPILSTPIIKSSPYLSAPLSEPYLSPLSTPINAWGPRLLKAPGLGLGPTLTGLGSWGAGNLDLDYIGSKY</sequence>
<dbReference type="GO" id="GO:0042302">
    <property type="term" value="F:structural constituent of cuticle"/>
    <property type="evidence" value="ECO:0007669"/>
    <property type="project" value="UniProtKB-UniRule"/>
</dbReference>
<keyword evidence="1 3" id="KW-0193">Cuticle</keyword>
<evidence type="ECO:0000256" key="3">
    <source>
        <dbReference type="PROSITE-ProRule" id="PRU00497"/>
    </source>
</evidence>
<dbReference type="Proteomes" id="UP001652740">
    <property type="component" value="Unplaced"/>
</dbReference>